<dbReference type="Pfam" id="PF04960">
    <property type="entry name" value="Glutaminase"/>
    <property type="match status" value="1"/>
</dbReference>
<name>A0A853MEM4_9CYAN</name>
<dbReference type="PANTHER" id="PTHR12544:SF29">
    <property type="entry name" value="GLUTAMINASE"/>
    <property type="match status" value="1"/>
</dbReference>
<dbReference type="SUPFAM" id="SSF56601">
    <property type="entry name" value="beta-lactamase/transpeptidase-like"/>
    <property type="match status" value="1"/>
</dbReference>
<keyword evidence="6" id="KW-0472">Membrane</keyword>
<feature type="transmembrane region" description="Helical" evidence="6">
    <location>
        <begin position="12"/>
        <end position="34"/>
    </location>
</feature>
<evidence type="ECO:0000256" key="6">
    <source>
        <dbReference type="SAM" id="Phobius"/>
    </source>
</evidence>
<evidence type="ECO:0000256" key="1">
    <source>
        <dbReference type="ARBA" id="ARBA00011076"/>
    </source>
</evidence>
<keyword evidence="6" id="KW-0812">Transmembrane</keyword>
<dbReference type="EMBL" id="LYXA01000001">
    <property type="protein sequence ID" value="OBU75608.1"/>
    <property type="molecule type" value="Genomic_DNA"/>
</dbReference>
<dbReference type="GO" id="GO:0006537">
    <property type="term" value="P:glutamate biosynthetic process"/>
    <property type="evidence" value="ECO:0007669"/>
    <property type="project" value="TreeGrafter"/>
</dbReference>
<evidence type="ECO:0000256" key="4">
    <source>
        <dbReference type="ARBA" id="ARBA00022801"/>
    </source>
</evidence>
<sequence>MINNKLFQEVLLILNFSFNSYLHSLYNFGVLLLFSPLKHINKHINFDNLSVDDLSLWMAQSQTSISQGQVLQRIPLLANINPLLFAVYIYSKPNIHYSLGDYTTPFPFMSVIKPFSFLYLLEHVGEDQVLQSVGTSPSSMAFNSLEQLISDKGYPRNPMINSGAITVAHKLNNISQVINSSNYTGSFLSQPFVEWLNKLADTQLYLDLAMLTSVRSTRSPLNLAIARILYENGYIDNIESALDIYEEICCISGTVVDVGKLGKLLARESGLIAPEHRLLVNHVMLGCGLYESSPYYAQKIGLPMKSGISGALLAIIPDHGAIAIYSPALDLTGNSIAGLRFIETLFSKL</sequence>
<dbReference type="PANTHER" id="PTHR12544">
    <property type="entry name" value="GLUTAMINASE"/>
    <property type="match status" value="1"/>
</dbReference>
<evidence type="ECO:0000256" key="2">
    <source>
        <dbReference type="ARBA" id="ARBA00011881"/>
    </source>
</evidence>
<evidence type="ECO:0000256" key="5">
    <source>
        <dbReference type="ARBA" id="ARBA00049534"/>
    </source>
</evidence>
<proteinExistence type="inferred from homology"/>
<comment type="similarity">
    <text evidence="1">Belongs to the glutaminase family.</text>
</comment>
<dbReference type="GO" id="GO:0004359">
    <property type="term" value="F:glutaminase activity"/>
    <property type="evidence" value="ECO:0007669"/>
    <property type="project" value="UniProtKB-EC"/>
</dbReference>
<gene>
    <name evidence="7" type="ORF">A9P98_04215</name>
</gene>
<comment type="subunit">
    <text evidence="2">Homotetramer.</text>
</comment>
<organism evidence="7 8">
    <name type="scientific">Cylindrospermopsis raciborskii CS-505</name>
    <dbReference type="NCBI Taxonomy" id="533240"/>
    <lineage>
        <taxon>Bacteria</taxon>
        <taxon>Bacillati</taxon>
        <taxon>Cyanobacteriota</taxon>
        <taxon>Cyanophyceae</taxon>
        <taxon>Nostocales</taxon>
        <taxon>Aphanizomenonaceae</taxon>
        <taxon>Cylindrospermopsis</taxon>
    </lineage>
</organism>
<keyword evidence="6" id="KW-1133">Transmembrane helix</keyword>
<evidence type="ECO:0000256" key="3">
    <source>
        <dbReference type="ARBA" id="ARBA00012918"/>
    </source>
</evidence>
<dbReference type="Proteomes" id="UP000093903">
    <property type="component" value="Unassembled WGS sequence"/>
</dbReference>
<dbReference type="RefSeq" id="WP_006278751.1">
    <property type="nucleotide sequence ID" value="NZ_ACYA01000073.1"/>
</dbReference>
<dbReference type="EC" id="3.5.1.2" evidence="3"/>
<dbReference type="Gene3D" id="3.40.710.10">
    <property type="entry name" value="DD-peptidase/beta-lactamase superfamily"/>
    <property type="match status" value="1"/>
</dbReference>
<dbReference type="AlphaFoldDB" id="A0A853MEM4"/>
<evidence type="ECO:0000313" key="7">
    <source>
        <dbReference type="EMBL" id="OBU75608.1"/>
    </source>
</evidence>
<accession>A0A853MEM4</accession>
<dbReference type="GO" id="GO:0006543">
    <property type="term" value="P:L-glutamine catabolic process"/>
    <property type="evidence" value="ECO:0007669"/>
    <property type="project" value="TreeGrafter"/>
</dbReference>
<protein>
    <recommendedName>
        <fullName evidence="3">glutaminase</fullName>
        <ecNumber evidence="3">3.5.1.2</ecNumber>
    </recommendedName>
</protein>
<comment type="caution">
    <text evidence="7">The sequence shown here is derived from an EMBL/GenBank/DDBJ whole genome shotgun (WGS) entry which is preliminary data.</text>
</comment>
<dbReference type="InterPro" id="IPR012338">
    <property type="entry name" value="Beta-lactam/transpept-like"/>
</dbReference>
<dbReference type="InterPro" id="IPR015868">
    <property type="entry name" value="Glutaminase"/>
</dbReference>
<reference evidence="7 8" key="1">
    <citation type="submission" date="2016-05" db="EMBL/GenBank/DDBJ databases">
        <title>First complete genome of the cyanobacterium Cylindrospermopsis raciborskii CS505, containing a circular chromosome and a single extrachromosomal element.</title>
        <authorList>
            <person name="Fuentes J."/>
            <person name="Tamames J."/>
            <person name="Allen E."/>
            <person name="Plominski A."/>
            <person name="Vasquez M."/>
        </authorList>
    </citation>
    <scope>NUCLEOTIDE SEQUENCE [LARGE SCALE GENOMIC DNA]</scope>
    <source>
        <strain evidence="7 8">CS505</strain>
    </source>
</reference>
<comment type="catalytic activity">
    <reaction evidence="5">
        <text>L-glutamine + H2O = L-glutamate + NH4(+)</text>
        <dbReference type="Rhea" id="RHEA:15889"/>
        <dbReference type="ChEBI" id="CHEBI:15377"/>
        <dbReference type="ChEBI" id="CHEBI:28938"/>
        <dbReference type="ChEBI" id="CHEBI:29985"/>
        <dbReference type="ChEBI" id="CHEBI:58359"/>
        <dbReference type="EC" id="3.5.1.2"/>
    </reaction>
</comment>
<evidence type="ECO:0000313" key="8">
    <source>
        <dbReference type="Proteomes" id="UP000093903"/>
    </source>
</evidence>
<keyword evidence="4" id="KW-0378">Hydrolase</keyword>